<organism evidence="2 3">
    <name type="scientific">Dysgonomonas macrotermitis</name>
    <dbReference type="NCBI Taxonomy" id="1346286"/>
    <lineage>
        <taxon>Bacteria</taxon>
        <taxon>Pseudomonadati</taxon>
        <taxon>Bacteroidota</taxon>
        <taxon>Bacteroidia</taxon>
        <taxon>Bacteroidales</taxon>
        <taxon>Dysgonomonadaceae</taxon>
        <taxon>Dysgonomonas</taxon>
    </lineage>
</organism>
<reference evidence="3" key="1">
    <citation type="submission" date="2016-11" db="EMBL/GenBank/DDBJ databases">
        <authorList>
            <person name="Varghese N."/>
            <person name="Submissions S."/>
        </authorList>
    </citation>
    <scope>NUCLEOTIDE SEQUENCE [LARGE SCALE GENOMIC DNA]</scope>
    <source>
        <strain evidence="3">DSM 27370</strain>
    </source>
</reference>
<dbReference type="Pfam" id="PF00027">
    <property type="entry name" value="cNMP_binding"/>
    <property type="match status" value="1"/>
</dbReference>
<dbReference type="InterPro" id="IPR000595">
    <property type="entry name" value="cNMP-bd_dom"/>
</dbReference>
<dbReference type="EMBL" id="FQUC01000005">
    <property type="protein sequence ID" value="SHF35558.1"/>
    <property type="molecule type" value="Genomic_DNA"/>
</dbReference>
<dbReference type="GO" id="GO:0016301">
    <property type="term" value="F:kinase activity"/>
    <property type="evidence" value="ECO:0007669"/>
    <property type="project" value="UniProtKB-KW"/>
</dbReference>
<keyword evidence="3" id="KW-1185">Reference proteome</keyword>
<dbReference type="RefSeq" id="WP_062180431.1">
    <property type="nucleotide sequence ID" value="NZ_BBXL01000010.1"/>
</dbReference>
<accession>A0A1M5AZ93</accession>
<evidence type="ECO:0000313" key="2">
    <source>
        <dbReference type="EMBL" id="SHF35558.1"/>
    </source>
</evidence>
<dbReference type="OrthoDB" id="680421at2"/>
<dbReference type="STRING" id="1346286.SAMN05444362_105207"/>
<name>A0A1M5AZ93_9BACT</name>
<gene>
    <name evidence="2" type="ORF">SAMN05444362_105207</name>
</gene>
<evidence type="ECO:0000313" key="3">
    <source>
        <dbReference type="Proteomes" id="UP000184480"/>
    </source>
</evidence>
<dbReference type="InterPro" id="IPR018490">
    <property type="entry name" value="cNMP-bd_dom_sf"/>
</dbReference>
<protein>
    <submittedName>
        <fullName evidence="2">cAMP-binding domain of CRP or a regulatory subunit of cAMP-dependent protein kinases</fullName>
    </submittedName>
</protein>
<dbReference type="InterPro" id="IPR014710">
    <property type="entry name" value="RmlC-like_jellyroll"/>
</dbReference>
<sequence length="187" mass="21779">MNTFVEHIINNIPSFSAEEILSVMDTGTPLLLKKNEVFLDYGKYAHHLAIVQTGLLEMVISMDGMEKIVEFLPPYSLAAEFASFSLNKPAECQIRATQDSDILVFKKVDLNNLFETNPKLNVLEKYFMEIFYSSAMDRIRWMYLPPKERYETFRQKYSNIIQLVPQYKIASYLNVSPEWLSKTRLSK</sequence>
<evidence type="ECO:0000259" key="1">
    <source>
        <dbReference type="PROSITE" id="PS50042"/>
    </source>
</evidence>
<dbReference type="PROSITE" id="PS50042">
    <property type="entry name" value="CNMP_BINDING_3"/>
    <property type="match status" value="1"/>
</dbReference>
<dbReference type="Proteomes" id="UP000184480">
    <property type="component" value="Unassembled WGS sequence"/>
</dbReference>
<keyword evidence="2" id="KW-0418">Kinase</keyword>
<feature type="domain" description="Cyclic nucleotide-binding" evidence="1">
    <location>
        <begin position="8"/>
        <end position="114"/>
    </location>
</feature>
<keyword evidence="2" id="KW-0808">Transferase</keyword>
<dbReference type="SUPFAM" id="SSF51206">
    <property type="entry name" value="cAMP-binding domain-like"/>
    <property type="match status" value="1"/>
</dbReference>
<dbReference type="Gene3D" id="2.60.120.10">
    <property type="entry name" value="Jelly Rolls"/>
    <property type="match status" value="1"/>
</dbReference>
<proteinExistence type="predicted"/>
<dbReference type="AlphaFoldDB" id="A0A1M5AZ93"/>